<evidence type="ECO:0000313" key="1">
    <source>
        <dbReference type="EMBL" id="MEO3990535.1"/>
    </source>
</evidence>
<name>A0ABV0HJ99_9ENTR</name>
<keyword evidence="2" id="KW-1185">Reference proteome</keyword>
<protein>
    <submittedName>
        <fullName evidence="1">Uncharacterized protein</fullName>
    </submittedName>
</protein>
<sequence>MSRKNLVIRGLVSLILLLLMTIPAVSDVIAQGIESRFQFALTLF</sequence>
<organism evidence="1 2">
    <name type="scientific">Pseudocitrobacter cyperus</name>
    <dbReference type="NCBI Taxonomy" id="3112843"/>
    <lineage>
        <taxon>Bacteria</taxon>
        <taxon>Pseudomonadati</taxon>
        <taxon>Pseudomonadota</taxon>
        <taxon>Gammaproteobacteria</taxon>
        <taxon>Enterobacterales</taxon>
        <taxon>Enterobacteriaceae</taxon>
        <taxon>Pseudocitrobacter</taxon>
    </lineage>
</organism>
<evidence type="ECO:0000313" key="2">
    <source>
        <dbReference type="Proteomes" id="UP001444146"/>
    </source>
</evidence>
<dbReference type="EMBL" id="JAYMYY010000003">
    <property type="protein sequence ID" value="MEO3990535.1"/>
    <property type="molecule type" value="Genomic_DNA"/>
</dbReference>
<gene>
    <name evidence="1" type="ORF">VSR74_12000</name>
</gene>
<dbReference type="RefSeq" id="WP_347794949.1">
    <property type="nucleotide sequence ID" value="NZ_JAYMYY010000003.1"/>
</dbReference>
<reference evidence="1 2" key="1">
    <citation type="submission" date="2024-01" db="EMBL/GenBank/DDBJ databases">
        <title>Pseudocitrobacter sp. Endophytic strain Cyp-38L.</title>
        <authorList>
            <person name="Amer M.A."/>
            <person name="Hamed S.M."/>
        </authorList>
    </citation>
    <scope>NUCLEOTIDE SEQUENCE [LARGE SCALE GENOMIC DNA]</scope>
    <source>
        <strain evidence="1 2">Cyp38S</strain>
    </source>
</reference>
<accession>A0ABV0HJ99</accession>
<comment type="caution">
    <text evidence="1">The sequence shown here is derived from an EMBL/GenBank/DDBJ whole genome shotgun (WGS) entry which is preliminary data.</text>
</comment>
<dbReference type="Proteomes" id="UP001444146">
    <property type="component" value="Unassembled WGS sequence"/>
</dbReference>
<proteinExistence type="predicted"/>